<proteinExistence type="predicted"/>
<dbReference type="Proteomes" id="UP001454036">
    <property type="component" value="Unassembled WGS sequence"/>
</dbReference>
<keyword evidence="2" id="KW-1185">Reference proteome</keyword>
<sequence>MSRSDLYCSLKNSRDAELLLPGKTGNGIIRSVPDGILVTTTLGESMNKQNCRTKILAGGGKNVGKAARA</sequence>
<evidence type="ECO:0000313" key="1">
    <source>
        <dbReference type="EMBL" id="GAA0140939.1"/>
    </source>
</evidence>
<evidence type="ECO:0008006" key="3">
    <source>
        <dbReference type="Google" id="ProtNLM"/>
    </source>
</evidence>
<name>A0AAV3NNI4_LITER</name>
<gene>
    <name evidence="1" type="ORF">LIER_02194</name>
</gene>
<reference evidence="1 2" key="1">
    <citation type="submission" date="2024-01" db="EMBL/GenBank/DDBJ databases">
        <title>The complete chloroplast genome sequence of Lithospermum erythrorhizon: insights into the phylogenetic relationship among Boraginaceae species and the maternal lineages of purple gromwells.</title>
        <authorList>
            <person name="Okada T."/>
            <person name="Watanabe K."/>
        </authorList>
    </citation>
    <scope>NUCLEOTIDE SEQUENCE [LARGE SCALE GENOMIC DNA]</scope>
</reference>
<dbReference type="EMBL" id="BAABME010000233">
    <property type="protein sequence ID" value="GAA0140939.1"/>
    <property type="molecule type" value="Genomic_DNA"/>
</dbReference>
<organism evidence="1 2">
    <name type="scientific">Lithospermum erythrorhizon</name>
    <name type="common">Purple gromwell</name>
    <name type="synonym">Lithospermum officinale var. erythrorhizon</name>
    <dbReference type="NCBI Taxonomy" id="34254"/>
    <lineage>
        <taxon>Eukaryota</taxon>
        <taxon>Viridiplantae</taxon>
        <taxon>Streptophyta</taxon>
        <taxon>Embryophyta</taxon>
        <taxon>Tracheophyta</taxon>
        <taxon>Spermatophyta</taxon>
        <taxon>Magnoliopsida</taxon>
        <taxon>eudicotyledons</taxon>
        <taxon>Gunneridae</taxon>
        <taxon>Pentapetalae</taxon>
        <taxon>asterids</taxon>
        <taxon>lamiids</taxon>
        <taxon>Boraginales</taxon>
        <taxon>Boraginaceae</taxon>
        <taxon>Boraginoideae</taxon>
        <taxon>Lithospermeae</taxon>
        <taxon>Lithospermum</taxon>
    </lineage>
</organism>
<dbReference type="AlphaFoldDB" id="A0AAV3NNI4"/>
<accession>A0AAV3NNI4</accession>
<protein>
    <recommendedName>
        <fullName evidence="3">Ribosomal protein L2</fullName>
    </recommendedName>
</protein>
<evidence type="ECO:0000313" key="2">
    <source>
        <dbReference type="Proteomes" id="UP001454036"/>
    </source>
</evidence>
<comment type="caution">
    <text evidence="1">The sequence shown here is derived from an EMBL/GenBank/DDBJ whole genome shotgun (WGS) entry which is preliminary data.</text>
</comment>